<dbReference type="Proteomes" id="UP000593567">
    <property type="component" value="Unassembled WGS sequence"/>
</dbReference>
<evidence type="ECO:0000256" key="1">
    <source>
        <dbReference type="SAM" id="MobiDB-lite"/>
    </source>
</evidence>
<accession>A0A7J7JJ76</accession>
<feature type="region of interest" description="Disordered" evidence="1">
    <location>
        <begin position="51"/>
        <end position="115"/>
    </location>
</feature>
<feature type="compositionally biased region" description="Basic and acidic residues" evidence="1">
    <location>
        <begin position="103"/>
        <end position="115"/>
    </location>
</feature>
<gene>
    <name evidence="2" type="ORF">EB796_016268</name>
</gene>
<feature type="region of interest" description="Disordered" evidence="1">
    <location>
        <begin position="161"/>
        <end position="184"/>
    </location>
</feature>
<organism evidence="2 3">
    <name type="scientific">Bugula neritina</name>
    <name type="common">Brown bryozoan</name>
    <name type="synonym">Sertularia neritina</name>
    <dbReference type="NCBI Taxonomy" id="10212"/>
    <lineage>
        <taxon>Eukaryota</taxon>
        <taxon>Metazoa</taxon>
        <taxon>Spiralia</taxon>
        <taxon>Lophotrochozoa</taxon>
        <taxon>Bryozoa</taxon>
        <taxon>Gymnolaemata</taxon>
        <taxon>Cheilostomatida</taxon>
        <taxon>Flustrina</taxon>
        <taxon>Buguloidea</taxon>
        <taxon>Bugulidae</taxon>
        <taxon>Bugula</taxon>
    </lineage>
</organism>
<proteinExistence type="predicted"/>
<keyword evidence="3" id="KW-1185">Reference proteome</keyword>
<comment type="caution">
    <text evidence="2">The sequence shown here is derived from an EMBL/GenBank/DDBJ whole genome shotgun (WGS) entry which is preliminary data.</text>
</comment>
<reference evidence="2" key="1">
    <citation type="submission" date="2020-06" db="EMBL/GenBank/DDBJ databases">
        <title>Draft genome of Bugula neritina, a colonial animal packing powerful symbionts and potential medicines.</title>
        <authorList>
            <person name="Rayko M."/>
        </authorList>
    </citation>
    <scope>NUCLEOTIDE SEQUENCE [LARGE SCALE GENOMIC DNA]</scope>
    <source>
        <strain evidence="2">Kwan_BN1</strain>
    </source>
</reference>
<dbReference type="AlphaFoldDB" id="A0A7J7JJ76"/>
<evidence type="ECO:0000313" key="3">
    <source>
        <dbReference type="Proteomes" id="UP000593567"/>
    </source>
</evidence>
<name>A0A7J7JJ76_BUGNE</name>
<sequence length="263" mass="29459">MPCLVQDEETKTNFCPQPTIPEPKTEGEISKCATLDTKTIIKVETNQLQDKTEKIVQNEHQSEEIPKPEPPESKATELASQVLEDSDTHKINEAHSNNNFENSIKESVSKSKESKKEDLLQVTKTAEQLVLEVIQNVTYQLSVEQLKFIEQLKSVEDNKADNTTFTPMQENVPHLDPEQDTSENALAESRTENVSQSATDVHIEELLAADASPIAHEEGKRDSTMLEEPGLPNNRIEAQESLDSVIAKARRSVNTLKFKLSQL</sequence>
<feature type="compositionally biased region" description="Basic and acidic residues" evidence="1">
    <location>
        <begin position="51"/>
        <end position="75"/>
    </location>
</feature>
<protein>
    <submittedName>
        <fullName evidence="2">Uncharacterized protein</fullName>
    </submittedName>
</protein>
<evidence type="ECO:0000313" key="2">
    <source>
        <dbReference type="EMBL" id="KAF6025428.1"/>
    </source>
</evidence>
<dbReference type="EMBL" id="VXIV02002461">
    <property type="protein sequence ID" value="KAF6025428.1"/>
    <property type="molecule type" value="Genomic_DNA"/>
</dbReference>
<feature type="region of interest" description="Disordered" evidence="1">
    <location>
        <begin position="1"/>
        <end position="26"/>
    </location>
</feature>